<evidence type="ECO:0008006" key="4">
    <source>
        <dbReference type="Google" id="ProtNLM"/>
    </source>
</evidence>
<evidence type="ECO:0000256" key="1">
    <source>
        <dbReference type="SAM" id="SignalP"/>
    </source>
</evidence>
<feature type="chain" id="PRO_5042775476" description="Neprosin activation peptide domain-containing protein" evidence="1">
    <location>
        <begin position="20"/>
        <end position="98"/>
    </location>
</feature>
<gene>
    <name evidence="3" type="ORF">F2Q68_00007202</name>
    <name evidence="2" type="ORF">F2Q70_00014167</name>
</gene>
<keyword evidence="1" id="KW-0732">Signal</keyword>
<accession>A0A8S9I0X6</accession>
<evidence type="ECO:0000313" key="2">
    <source>
        <dbReference type="EMBL" id="KAF2561368.1"/>
    </source>
</evidence>
<evidence type="ECO:0000313" key="3">
    <source>
        <dbReference type="EMBL" id="KAF2599016.1"/>
    </source>
</evidence>
<protein>
    <recommendedName>
        <fullName evidence="4">Neprosin activation peptide domain-containing protein</fullName>
    </recommendedName>
</protein>
<dbReference type="EMBL" id="QGKW02000717">
    <property type="protein sequence ID" value="KAF2599016.1"/>
    <property type="molecule type" value="Genomic_DNA"/>
</dbReference>
<proteinExistence type="predicted"/>
<reference evidence="2" key="1">
    <citation type="submission" date="2019-12" db="EMBL/GenBank/DDBJ databases">
        <title>Genome sequencing and annotation of Brassica cretica.</title>
        <authorList>
            <person name="Studholme D.J."/>
            <person name="Sarris P.F."/>
        </authorList>
    </citation>
    <scope>NUCLEOTIDE SEQUENCE</scope>
    <source>
        <strain evidence="3">PFS-001/15</strain>
        <strain evidence="2">PFS-102/07</strain>
        <tissue evidence="2">Leaf</tissue>
    </source>
</reference>
<name>A0A8S9I0X6_BRACR</name>
<comment type="caution">
    <text evidence="2">The sequence shown here is derived from an EMBL/GenBank/DDBJ whole genome shotgun (WGS) entry which is preliminary data.</text>
</comment>
<organism evidence="2">
    <name type="scientific">Brassica cretica</name>
    <name type="common">Mustard</name>
    <dbReference type="NCBI Taxonomy" id="69181"/>
    <lineage>
        <taxon>Eukaryota</taxon>
        <taxon>Viridiplantae</taxon>
        <taxon>Streptophyta</taxon>
        <taxon>Embryophyta</taxon>
        <taxon>Tracheophyta</taxon>
        <taxon>Spermatophyta</taxon>
        <taxon>Magnoliopsida</taxon>
        <taxon>eudicotyledons</taxon>
        <taxon>Gunneridae</taxon>
        <taxon>Pentapetalae</taxon>
        <taxon>rosids</taxon>
        <taxon>malvids</taxon>
        <taxon>Brassicales</taxon>
        <taxon>Brassicaceae</taxon>
        <taxon>Brassiceae</taxon>
        <taxon>Brassica</taxon>
    </lineage>
</organism>
<dbReference type="Proteomes" id="UP000712281">
    <property type="component" value="Unassembled WGS sequence"/>
</dbReference>
<sequence length="98" mass="11201">MKFFCKLITIIFTVCVVQCRETVRNPKSVKLKPFFSISKPKDKSKSKIQSNKIIECSDGTVPILKHTNVSVKNAQHWAKKHFSPFTIDSRGTHVRKSP</sequence>
<feature type="signal peptide" evidence="1">
    <location>
        <begin position="1"/>
        <end position="19"/>
    </location>
</feature>
<dbReference type="EMBL" id="QGKY02001250">
    <property type="protein sequence ID" value="KAF2561368.1"/>
    <property type="molecule type" value="Genomic_DNA"/>
</dbReference>
<dbReference type="AlphaFoldDB" id="A0A8S9I0X6"/>